<accession>A0ABY4X9U1</accession>
<sequence length="583" mass="62328">MSGTAARPDRVRLAGQRQQSLALTHFRLMLVMLLFLGLASLIALRLIWLTAFNDSNASGATASGLPARGDIVDRNGVPLAQTIMAWSIALQPPKLVNDPREVAEKLARVLPEKSAATYLAMLRSGKPFIYLRRRATPDVVSAVNAIGEPAIALAQEPERLYPQTGLAAHVLGWTDTDGHGVFGMEKVLNQRLSDPATRGTPAALSIDSRVQAAMESELNAALVKFSAAGGCGLVLDVRTGEVVAMVSLPSFNPNDPGKTGLEALRNNTTQSVYELGSTFKAITIANAIESGVVTSMTKRYDATKPLQIGRFKIHDEHAENRWLNVPEMMVHSSNIVTARIAEELGQQRETRFFQQLGLDKPAAIELGAAARPLWPSYWGKTTVMTVGFGHGIAVSPLNLAIAYAALVNGGVYRPATLLKRGADNPVPAGRRVISEATSARVRQLLRLVVLPAADGTGKKADVPGFRLGGKTGTAEKAQAGGYNRKVNVSTFAGVFPMDDPRYVIMMTLDSPHGTADTYGFTTAAWVVGPAIAHTVARIGPLLGVIPDERHDVDLSELMPLLWRPDKNKTPAPSGPAAAAQDKD</sequence>
<dbReference type="Gene3D" id="3.40.710.10">
    <property type="entry name" value="DD-peptidase/beta-lactamase superfamily"/>
    <property type="match status" value="1"/>
</dbReference>
<dbReference type="InterPro" id="IPR012338">
    <property type="entry name" value="Beta-lactam/transpept-like"/>
</dbReference>
<keyword evidence="2" id="KW-0645">Protease</keyword>
<dbReference type="Proteomes" id="UP001056937">
    <property type="component" value="Chromosome 1"/>
</dbReference>
<dbReference type="SUPFAM" id="SSF56601">
    <property type="entry name" value="beta-lactamase/transpeptidase-like"/>
    <property type="match status" value="1"/>
</dbReference>
<evidence type="ECO:0000256" key="1">
    <source>
        <dbReference type="ARBA" id="ARBA00004370"/>
    </source>
</evidence>
<keyword evidence="2" id="KW-0378">Hydrolase</keyword>
<feature type="domain" description="Penicillin-binding protein transpeptidase" evidence="6">
    <location>
        <begin position="230"/>
        <end position="524"/>
    </location>
</feature>
<reference evidence="8" key="1">
    <citation type="journal article" date="2022" name="Toxins">
        <title>Genomic Analysis of Sphingopyxis sp. USTB-05 for Biodegrading Cyanobacterial Hepatotoxins.</title>
        <authorList>
            <person name="Liu C."/>
            <person name="Xu Q."/>
            <person name="Zhao Z."/>
            <person name="Zhang H."/>
            <person name="Liu X."/>
            <person name="Yin C."/>
            <person name="Liu Y."/>
            <person name="Yan H."/>
        </authorList>
    </citation>
    <scope>NUCLEOTIDE SEQUENCE</scope>
    <source>
        <strain evidence="8">NBD5</strain>
    </source>
</reference>
<feature type="transmembrane region" description="Helical" evidence="5">
    <location>
        <begin position="26"/>
        <end position="48"/>
    </location>
</feature>
<dbReference type="Gene3D" id="3.90.1310.10">
    <property type="entry name" value="Penicillin-binding protein 2a (Domain 2)"/>
    <property type="match status" value="1"/>
</dbReference>
<dbReference type="PANTHER" id="PTHR30627:SF1">
    <property type="entry name" value="PEPTIDOGLYCAN D,D-TRANSPEPTIDASE FTSI"/>
    <property type="match status" value="1"/>
</dbReference>
<name>A0ABY4X9U1_9SPHN</name>
<evidence type="ECO:0000256" key="3">
    <source>
        <dbReference type="ARBA" id="ARBA00023136"/>
    </source>
</evidence>
<protein>
    <submittedName>
        <fullName evidence="8">Penicillin-binding protein 2</fullName>
    </submittedName>
</protein>
<evidence type="ECO:0000259" key="6">
    <source>
        <dbReference type="Pfam" id="PF00905"/>
    </source>
</evidence>
<evidence type="ECO:0000256" key="4">
    <source>
        <dbReference type="SAM" id="MobiDB-lite"/>
    </source>
</evidence>
<keyword evidence="2" id="KW-0121">Carboxypeptidase</keyword>
<feature type="domain" description="Penicillin-binding protein dimerisation" evidence="7">
    <location>
        <begin position="66"/>
        <end position="175"/>
    </location>
</feature>
<organism evidence="8 9">
    <name type="scientific">Sphingomonas morindae</name>
    <dbReference type="NCBI Taxonomy" id="1541170"/>
    <lineage>
        <taxon>Bacteria</taxon>
        <taxon>Pseudomonadati</taxon>
        <taxon>Pseudomonadota</taxon>
        <taxon>Alphaproteobacteria</taxon>
        <taxon>Sphingomonadales</taxon>
        <taxon>Sphingomonadaceae</taxon>
        <taxon>Sphingomonas</taxon>
    </lineage>
</organism>
<dbReference type="InterPro" id="IPR001460">
    <property type="entry name" value="PCN-bd_Tpept"/>
</dbReference>
<keyword evidence="3 5" id="KW-0472">Membrane</keyword>
<dbReference type="Gene3D" id="3.30.450.330">
    <property type="match status" value="1"/>
</dbReference>
<dbReference type="InterPro" id="IPR036138">
    <property type="entry name" value="PBP_dimer_sf"/>
</dbReference>
<comment type="subcellular location">
    <subcellularLocation>
        <location evidence="1">Membrane</location>
    </subcellularLocation>
</comment>
<dbReference type="RefSeq" id="WP_252167444.1">
    <property type="nucleotide sequence ID" value="NZ_CP084930.1"/>
</dbReference>
<dbReference type="PANTHER" id="PTHR30627">
    <property type="entry name" value="PEPTIDOGLYCAN D,D-TRANSPEPTIDASE"/>
    <property type="match status" value="1"/>
</dbReference>
<feature type="region of interest" description="Disordered" evidence="4">
    <location>
        <begin position="563"/>
        <end position="583"/>
    </location>
</feature>
<evidence type="ECO:0000313" key="9">
    <source>
        <dbReference type="Proteomes" id="UP001056937"/>
    </source>
</evidence>
<dbReference type="InterPro" id="IPR050515">
    <property type="entry name" value="Beta-lactam/transpept"/>
</dbReference>
<evidence type="ECO:0000256" key="2">
    <source>
        <dbReference type="ARBA" id="ARBA00022645"/>
    </source>
</evidence>
<gene>
    <name evidence="8" type="ORF">LHA26_03965</name>
</gene>
<dbReference type="Pfam" id="PF03717">
    <property type="entry name" value="PBP_dimer"/>
    <property type="match status" value="1"/>
</dbReference>
<keyword evidence="5" id="KW-1133">Transmembrane helix</keyword>
<evidence type="ECO:0000256" key="5">
    <source>
        <dbReference type="SAM" id="Phobius"/>
    </source>
</evidence>
<dbReference type="Pfam" id="PF00905">
    <property type="entry name" value="Transpeptidase"/>
    <property type="match status" value="1"/>
</dbReference>
<keyword evidence="9" id="KW-1185">Reference proteome</keyword>
<evidence type="ECO:0000313" key="8">
    <source>
        <dbReference type="EMBL" id="USI73638.1"/>
    </source>
</evidence>
<dbReference type="SUPFAM" id="SSF56519">
    <property type="entry name" value="Penicillin binding protein dimerisation domain"/>
    <property type="match status" value="1"/>
</dbReference>
<dbReference type="InterPro" id="IPR005311">
    <property type="entry name" value="PBP_dimer"/>
</dbReference>
<proteinExistence type="predicted"/>
<dbReference type="EMBL" id="CP084930">
    <property type="protein sequence ID" value="USI73638.1"/>
    <property type="molecule type" value="Genomic_DNA"/>
</dbReference>
<evidence type="ECO:0000259" key="7">
    <source>
        <dbReference type="Pfam" id="PF03717"/>
    </source>
</evidence>
<keyword evidence="5" id="KW-0812">Transmembrane</keyword>